<dbReference type="AlphaFoldDB" id="A0A0S2ING9"/>
<name>A0A0S2ING9_LEPBO</name>
<reference evidence="1 2" key="1">
    <citation type="journal article" date="2015" name="PLoS Negl. Trop. Dis.">
        <title>Distribution of Plasmids in Distinct Leptospira Pathogenic Species.</title>
        <authorList>
            <person name="Wang Y."/>
            <person name="Zhuang X."/>
            <person name="Zhong Y."/>
            <person name="Zhang C."/>
            <person name="Zhang Y."/>
            <person name="Zeng L."/>
            <person name="Zhu Y."/>
            <person name="He P."/>
            <person name="Dong K."/>
            <person name="Pal U."/>
            <person name="Guo X."/>
            <person name="Qin J."/>
        </authorList>
    </citation>
    <scope>NUCLEOTIDE SEQUENCE [LARGE SCALE GENOMIC DNA]</scope>
    <source>
        <strain evidence="1 2">56604</strain>
    </source>
</reference>
<protein>
    <submittedName>
        <fullName evidence="1">Uncharacterized protein</fullName>
    </submittedName>
</protein>
<proteinExistence type="predicted"/>
<dbReference type="Proteomes" id="UP000058857">
    <property type="component" value="Chromosome 1"/>
</dbReference>
<dbReference type="PATRIC" id="fig|280505.15.peg.666"/>
<dbReference type="EMBL" id="CP012029">
    <property type="protein sequence ID" value="ALO25021.1"/>
    <property type="molecule type" value="Genomic_DNA"/>
</dbReference>
<gene>
    <name evidence="1" type="ORF">LBBP_00685</name>
</gene>
<organism evidence="1">
    <name type="scientific">Leptospira borgpetersenii serovar Ballum</name>
    <dbReference type="NCBI Taxonomy" id="280505"/>
    <lineage>
        <taxon>Bacteria</taxon>
        <taxon>Pseudomonadati</taxon>
        <taxon>Spirochaetota</taxon>
        <taxon>Spirochaetia</taxon>
        <taxon>Leptospirales</taxon>
        <taxon>Leptospiraceae</taxon>
        <taxon>Leptospira</taxon>
    </lineage>
</organism>
<accession>A0A0S2ING9</accession>
<sequence>MWERHCRDTVISLLNVGTSTKIGDDRICSKVHKFSEEPSLRKLRYFITNLLNDWNGFLSDFGKADKE</sequence>
<evidence type="ECO:0000313" key="1">
    <source>
        <dbReference type="EMBL" id="ALO25021.1"/>
    </source>
</evidence>
<evidence type="ECO:0000313" key="2">
    <source>
        <dbReference type="Proteomes" id="UP000058857"/>
    </source>
</evidence>